<comment type="caution">
    <text evidence="3">The sequence shown here is derived from an EMBL/GenBank/DDBJ whole genome shotgun (WGS) entry which is preliminary data.</text>
</comment>
<reference evidence="3 4" key="1">
    <citation type="journal article" date="2015" name="Nature">
        <title>rRNA introns, odd ribosomes, and small enigmatic genomes across a large radiation of phyla.</title>
        <authorList>
            <person name="Brown C.T."/>
            <person name="Hug L.A."/>
            <person name="Thomas B.C."/>
            <person name="Sharon I."/>
            <person name="Castelle C.J."/>
            <person name="Singh A."/>
            <person name="Wilkins M.J."/>
            <person name="Williams K.H."/>
            <person name="Banfield J.F."/>
        </authorList>
    </citation>
    <scope>NUCLEOTIDE SEQUENCE [LARGE SCALE GENOMIC DNA]</scope>
</reference>
<organism evidence="3 4">
    <name type="scientific">Candidatus Roizmanbacteria bacterium GW2011_GWA2_34_18</name>
    <dbReference type="NCBI Taxonomy" id="1618477"/>
    <lineage>
        <taxon>Bacteria</taxon>
        <taxon>Candidatus Roizmaniibacteriota</taxon>
    </lineage>
</organism>
<name>A0A0G0DBR8_9BACT</name>
<dbReference type="PATRIC" id="fig|1618477.3.peg.168"/>
<dbReference type="InterPro" id="IPR043719">
    <property type="entry name" value="DUF5660"/>
</dbReference>
<dbReference type="EMBL" id="LBPP01000008">
    <property type="protein sequence ID" value="KKP60770.1"/>
    <property type="molecule type" value="Genomic_DNA"/>
</dbReference>
<feature type="region of interest" description="Disordered" evidence="1">
    <location>
        <begin position="1"/>
        <end position="33"/>
    </location>
</feature>
<gene>
    <name evidence="3" type="ORF">UR54_C0008G0011</name>
</gene>
<evidence type="ECO:0000313" key="4">
    <source>
        <dbReference type="Proteomes" id="UP000034688"/>
    </source>
</evidence>
<sequence>MTKMQSQIRQSANKSQNDPAKNPLESLRDLGTDTAKNTSDAFGKIGGGVLDQFFGGKISEDDDLGSEFNFSKETSKSKSKKQEVKVFNYQEYYETTLIKKQIQELTEAIKKEIEMIKRADASLLNDIRDVEKLAINDLPEKPGIYHIRFLELVLGILRTLRAKVGESKTWLQALMSKKKKRGSLFAVRSKKQGTQYSMSQELQNSRNVQ</sequence>
<dbReference type="Proteomes" id="UP000034688">
    <property type="component" value="Unassembled WGS sequence"/>
</dbReference>
<feature type="domain" description="DUF5660" evidence="2">
    <location>
        <begin position="99"/>
        <end position="208"/>
    </location>
</feature>
<proteinExistence type="predicted"/>
<dbReference type="STRING" id="1618477.UR54_C0008G0011"/>
<dbReference type="AlphaFoldDB" id="A0A0G0DBR8"/>
<accession>A0A0G0DBR8</accession>
<dbReference type="Pfam" id="PF18904">
    <property type="entry name" value="DUF5660"/>
    <property type="match status" value="1"/>
</dbReference>
<evidence type="ECO:0000256" key="1">
    <source>
        <dbReference type="SAM" id="MobiDB-lite"/>
    </source>
</evidence>
<protein>
    <recommendedName>
        <fullName evidence="2">DUF5660 domain-containing protein</fullName>
    </recommendedName>
</protein>
<evidence type="ECO:0000259" key="2">
    <source>
        <dbReference type="Pfam" id="PF18904"/>
    </source>
</evidence>
<feature type="compositionally biased region" description="Polar residues" evidence="1">
    <location>
        <begin position="1"/>
        <end position="19"/>
    </location>
</feature>
<evidence type="ECO:0000313" key="3">
    <source>
        <dbReference type="EMBL" id="KKP60770.1"/>
    </source>
</evidence>